<dbReference type="PANTHER" id="PTHR11412">
    <property type="entry name" value="MACROGLOBULIN / COMPLEMENT"/>
    <property type="match status" value="1"/>
</dbReference>
<dbReference type="Gene3D" id="1.50.10.20">
    <property type="match status" value="1"/>
</dbReference>
<dbReference type="Gene3D" id="2.60.40.690">
    <property type="entry name" value="Alpha-macroglobulin, receptor-binding domain"/>
    <property type="match status" value="1"/>
</dbReference>
<accession>A0A8S3TPT7</accession>
<dbReference type="OrthoDB" id="6159268at2759"/>
<dbReference type="InterPro" id="IPR008930">
    <property type="entry name" value="Terpenoid_cyclase/PrenylTrfase"/>
</dbReference>
<gene>
    <name evidence="4" type="ORF">MEDL_48291</name>
</gene>
<dbReference type="InterPro" id="IPR011626">
    <property type="entry name" value="Alpha-macroglobulin_TED"/>
</dbReference>
<evidence type="ECO:0000313" key="5">
    <source>
        <dbReference type="Proteomes" id="UP000683360"/>
    </source>
</evidence>
<keyword evidence="2" id="KW-0882">Thioester bond</keyword>
<evidence type="ECO:0000313" key="4">
    <source>
        <dbReference type="EMBL" id="CAG2235743.1"/>
    </source>
</evidence>
<protein>
    <submittedName>
        <fullName evidence="4">CD109</fullName>
    </submittedName>
</protein>
<dbReference type="InterPro" id="IPR036595">
    <property type="entry name" value="A-macroglobulin_rcpt-bd_sf"/>
</dbReference>
<dbReference type="InterPro" id="IPR050473">
    <property type="entry name" value="A2M/Complement_sys"/>
</dbReference>
<keyword evidence="5" id="KW-1185">Reference proteome</keyword>
<dbReference type="Pfam" id="PF07677">
    <property type="entry name" value="A2M_recep"/>
    <property type="match status" value="1"/>
</dbReference>
<reference evidence="4" key="1">
    <citation type="submission" date="2021-03" db="EMBL/GenBank/DDBJ databases">
        <authorList>
            <person name="Bekaert M."/>
        </authorList>
    </citation>
    <scope>NUCLEOTIDE SEQUENCE</scope>
</reference>
<dbReference type="Proteomes" id="UP000683360">
    <property type="component" value="Unassembled WGS sequence"/>
</dbReference>
<dbReference type="PANTHER" id="PTHR11412:SF136">
    <property type="entry name" value="CD109 ANTIGEN"/>
    <property type="match status" value="1"/>
</dbReference>
<name>A0A8S3TPT7_MYTED</name>
<dbReference type="SUPFAM" id="SSF48239">
    <property type="entry name" value="Terpenoid cyclases/Protein prenyltransferases"/>
    <property type="match status" value="1"/>
</dbReference>
<comment type="caution">
    <text evidence="4">The sequence shown here is derived from an EMBL/GenBank/DDBJ whole genome shotgun (WGS) entry which is preliminary data.</text>
</comment>
<evidence type="ECO:0000256" key="1">
    <source>
        <dbReference type="ARBA" id="ARBA00022729"/>
    </source>
</evidence>
<dbReference type="EMBL" id="CAJPWZ010002327">
    <property type="protein sequence ID" value="CAG2235743.1"/>
    <property type="molecule type" value="Genomic_DNA"/>
</dbReference>
<dbReference type="SMART" id="SM01361">
    <property type="entry name" value="A2M_recep"/>
    <property type="match status" value="1"/>
</dbReference>
<dbReference type="InterPro" id="IPR009048">
    <property type="entry name" value="A-macroglobulin_rcpt-bd"/>
</dbReference>
<dbReference type="GO" id="GO:0005615">
    <property type="term" value="C:extracellular space"/>
    <property type="evidence" value="ECO:0007669"/>
    <property type="project" value="InterPro"/>
</dbReference>
<proteinExistence type="predicted"/>
<sequence length="349" mass="38706">MQDKTANEISLTAFVLIALQENLHLQGMTHSITDAVTKAQHYLETNIYTVNDIYCLAITSYALAIRNSSYFDAVFKKLGTHAVVRDDMEYWTYASSSSSNGNSWSSPSVHATSIDIETSAYALLAYTGRNLPLDGYHVLKWIITQRNSNGGFASSQDTVVALEAITEFGLYSSLHKDMLISITSGQFSKQFTVDSTNAMVLQTIELPKPYPQKVLIEATGEGTALAEVAVYYNIEQSHGTQAFHVSVNIDQETFVLLETNTCVKWLRRGKSGMAILEIGIPTGFQAKPDNITHVPTLKKIEVENRKLILYFDEISGYPVCIKLKAVRTGLVAKTKPSVVRVYDYYKPGT</sequence>
<dbReference type="SUPFAM" id="SSF49410">
    <property type="entry name" value="Alpha-macroglobulin receptor domain"/>
    <property type="match status" value="1"/>
</dbReference>
<feature type="domain" description="Alpha-macroglobulin receptor-binding" evidence="3">
    <location>
        <begin position="271"/>
        <end position="348"/>
    </location>
</feature>
<evidence type="ECO:0000259" key="3">
    <source>
        <dbReference type="SMART" id="SM01361"/>
    </source>
</evidence>
<keyword evidence="1" id="KW-0732">Signal</keyword>
<evidence type="ECO:0000256" key="2">
    <source>
        <dbReference type="ARBA" id="ARBA00022966"/>
    </source>
</evidence>
<dbReference type="AlphaFoldDB" id="A0A8S3TPT7"/>
<organism evidence="4 5">
    <name type="scientific">Mytilus edulis</name>
    <name type="common">Blue mussel</name>
    <dbReference type="NCBI Taxonomy" id="6550"/>
    <lineage>
        <taxon>Eukaryota</taxon>
        <taxon>Metazoa</taxon>
        <taxon>Spiralia</taxon>
        <taxon>Lophotrochozoa</taxon>
        <taxon>Mollusca</taxon>
        <taxon>Bivalvia</taxon>
        <taxon>Autobranchia</taxon>
        <taxon>Pteriomorphia</taxon>
        <taxon>Mytilida</taxon>
        <taxon>Mytiloidea</taxon>
        <taxon>Mytilidae</taxon>
        <taxon>Mytilinae</taxon>
        <taxon>Mytilus</taxon>
    </lineage>
</organism>
<dbReference type="Pfam" id="PF07678">
    <property type="entry name" value="TED_complement"/>
    <property type="match status" value="1"/>
</dbReference>